<proteinExistence type="predicted"/>
<feature type="compositionally biased region" description="Basic and acidic residues" evidence="1">
    <location>
        <begin position="47"/>
        <end position="62"/>
    </location>
</feature>
<dbReference type="AlphaFoldDB" id="A0AB37UDB7"/>
<organism evidence="3 4">
    <name type="scientific">Chroococcidiopsis cubana SAG 39.79</name>
    <dbReference type="NCBI Taxonomy" id="388085"/>
    <lineage>
        <taxon>Bacteria</taxon>
        <taxon>Bacillati</taxon>
        <taxon>Cyanobacteriota</taxon>
        <taxon>Cyanophyceae</taxon>
        <taxon>Chroococcidiopsidales</taxon>
        <taxon>Chroococcidiopsidaceae</taxon>
        <taxon>Chroococcidiopsis</taxon>
    </lineage>
</organism>
<evidence type="ECO:0008006" key="5">
    <source>
        <dbReference type="Google" id="ProtNLM"/>
    </source>
</evidence>
<name>A0AB37UDB7_9CYAN</name>
<keyword evidence="4" id="KW-1185">Reference proteome</keyword>
<protein>
    <recommendedName>
        <fullName evidence="5">YtkA-like domain-containing protein</fullName>
    </recommendedName>
</protein>
<evidence type="ECO:0000313" key="4">
    <source>
        <dbReference type="Proteomes" id="UP000282574"/>
    </source>
</evidence>
<dbReference type="EMBL" id="RSCK01000063">
    <property type="protein sequence ID" value="RUT06939.1"/>
    <property type="molecule type" value="Genomic_DNA"/>
</dbReference>
<evidence type="ECO:0000313" key="3">
    <source>
        <dbReference type="EMBL" id="RUT06939.1"/>
    </source>
</evidence>
<dbReference type="PROSITE" id="PS51257">
    <property type="entry name" value="PROKAR_LIPOPROTEIN"/>
    <property type="match status" value="1"/>
</dbReference>
<dbReference type="Proteomes" id="UP000282574">
    <property type="component" value="Unassembled WGS sequence"/>
</dbReference>
<evidence type="ECO:0000256" key="1">
    <source>
        <dbReference type="SAM" id="MobiDB-lite"/>
    </source>
</evidence>
<feature type="region of interest" description="Disordered" evidence="1">
    <location>
        <begin position="43"/>
        <end position="64"/>
    </location>
</feature>
<evidence type="ECO:0000256" key="2">
    <source>
        <dbReference type="SAM" id="SignalP"/>
    </source>
</evidence>
<keyword evidence="2" id="KW-0732">Signal</keyword>
<feature type="signal peptide" evidence="2">
    <location>
        <begin position="1"/>
        <end position="26"/>
    </location>
</feature>
<sequence>MNRLAIAFTIATTLLFVQSCSSSSNIQETMASSTTEHNEHAQANVNHEGHGMDRANDGEKKTATKAKLTTPDKIAPNTSVELAIEIRDSNGNAIANFDTFQEELMHLIMVSDDLQSFAHLHPVYKSNGRFEVEARFPKPGSYTFFSDYKPTGQQERVSVLKTRVSGDRPPAVKMDVSRTKTFADTKVNLELFEATVKAGEEVTLVFDLQDAANNKPIADLQPYLGEKGHLVILRQSSPLTSNDYVHAHALKDTPPGQVHFATRFPRSGQYKLWGQFNRNGKIVTADFWVNVV</sequence>
<dbReference type="RefSeq" id="WP_127024283.1">
    <property type="nucleotide sequence ID" value="NZ_JAVKZF010000005.1"/>
</dbReference>
<reference evidence="3 4" key="1">
    <citation type="journal article" date="2019" name="Genome Biol. Evol.">
        <title>Day and night: Metabolic profiles and evolutionary relationships of six axenic non-marine cyanobacteria.</title>
        <authorList>
            <person name="Will S.E."/>
            <person name="Henke P."/>
            <person name="Boedeker C."/>
            <person name="Huang S."/>
            <person name="Brinkmann H."/>
            <person name="Rohde M."/>
            <person name="Jarek M."/>
            <person name="Friedl T."/>
            <person name="Seufert S."/>
            <person name="Schumacher M."/>
            <person name="Overmann J."/>
            <person name="Neumann-Schaal M."/>
            <person name="Petersen J."/>
        </authorList>
    </citation>
    <scope>NUCLEOTIDE SEQUENCE [LARGE SCALE GENOMIC DNA]</scope>
    <source>
        <strain evidence="3 4">SAG 39.79</strain>
    </source>
</reference>
<gene>
    <name evidence="3" type="ORF">DSM107010_51100</name>
</gene>
<feature type="chain" id="PRO_5044284964" description="YtkA-like domain-containing protein" evidence="2">
    <location>
        <begin position="27"/>
        <end position="292"/>
    </location>
</feature>
<comment type="caution">
    <text evidence="3">The sequence shown here is derived from an EMBL/GenBank/DDBJ whole genome shotgun (WGS) entry which is preliminary data.</text>
</comment>
<accession>A0AB37UDB7</accession>